<dbReference type="InterPro" id="IPR014718">
    <property type="entry name" value="GH-type_carb-bd"/>
</dbReference>
<dbReference type="GO" id="GO:0016853">
    <property type="term" value="F:isomerase activity"/>
    <property type="evidence" value="ECO:0007669"/>
    <property type="project" value="InterPro"/>
</dbReference>
<organism evidence="1 2">
    <name type="scientific">Mycolicibacterium diernhoferi</name>
    <dbReference type="NCBI Taxonomy" id="1801"/>
    <lineage>
        <taxon>Bacteria</taxon>
        <taxon>Bacillati</taxon>
        <taxon>Actinomycetota</taxon>
        <taxon>Actinomycetes</taxon>
        <taxon>Mycobacteriales</taxon>
        <taxon>Mycobacteriaceae</taxon>
        <taxon>Mycolicibacterium</taxon>
    </lineage>
</organism>
<comment type="caution">
    <text evidence="1">The sequence shown here is derived from an EMBL/GenBank/DDBJ whole genome shotgun (WGS) entry which is preliminary data.</text>
</comment>
<accession>A0A1Q4HAE4</accession>
<name>A0A1Q4HAE4_9MYCO</name>
<sequence>MGSQYELALRAGARSVHAVITEVGAAIRQLCVDGVAITHTFDEHHVPPFFCGAVLVPWPNRVRDGRWVHEGCTHQLEVNDRLRGNALHGLLCDVPYRVVARSGSSITLGAQVMPRPGYPFHLDTEVCYRLTPDGLAVTHTVRNIGSTRAPVAIGAHPFPTIGGVPGDSLRLTVNALQHIDTDHRLIPIGLRTVPGTDWDLRGGRLVADLNLDDTWTDLCPTGGGSVHSLRAPDGRTVSLWADAGFGFVHVFITREFPRAGELVTAVALEPMTAPANALNTGDGLRWLAPAQDTVSSWAIRYDDGAGVRG</sequence>
<dbReference type="GO" id="GO:0005975">
    <property type="term" value="P:carbohydrate metabolic process"/>
    <property type="evidence" value="ECO:0007669"/>
    <property type="project" value="InterPro"/>
</dbReference>
<dbReference type="InterPro" id="IPR011013">
    <property type="entry name" value="Gal_mutarotase_sf_dom"/>
</dbReference>
<protein>
    <submittedName>
        <fullName evidence="1">Aldose epimerase</fullName>
    </submittedName>
</protein>
<evidence type="ECO:0000313" key="2">
    <source>
        <dbReference type="Proteomes" id="UP000191039"/>
    </source>
</evidence>
<dbReference type="AlphaFoldDB" id="A0A1Q4HAE4"/>
<dbReference type="InterPro" id="IPR008183">
    <property type="entry name" value="Aldose_1/G6P_1-epimerase"/>
</dbReference>
<dbReference type="Pfam" id="PF01263">
    <property type="entry name" value="Aldose_epim"/>
    <property type="match status" value="1"/>
</dbReference>
<dbReference type="CDD" id="cd09022">
    <property type="entry name" value="Aldose_epim_Ec_YihR"/>
    <property type="match status" value="1"/>
</dbReference>
<dbReference type="Proteomes" id="UP000191039">
    <property type="component" value="Unassembled WGS sequence"/>
</dbReference>
<dbReference type="InterPro" id="IPR037480">
    <property type="entry name" value="YihR-like"/>
</dbReference>
<gene>
    <name evidence="1" type="ORF">BV510_20635</name>
</gene>
<dbReference type="SUPFAM" id="SSF74650">
    <property type="entry name" value="Galactose mutarotase-like"/>
    <property type="match status" value="1"/>
</dbReference>
<dbReference type="GO" id="GO:0030246">
    <property type="term" value="F:carbohydrate binding"/>
    <property type="evidence" value="ECO:0007669"/>
    <property type="project" value="InterPro"/>
</dbReference>
<reference evidence="1 2" key="1">
    <citation type="submission" date="2016-09" db="EMBL/GenBank/DDBJ databases">
        <title>genome sequences of unsequenced Mycobacteria.</title>
        <authorList>
            <person name="Greninger A.L."/>
            <person name="Jerome K.R."/>
            <person name="Mcnair B."/>
            <person name="Wallis C."/>
            <person name="Fang F."/>
        </authorList>
    </citation>
    <scope>NUCLEOTIDE SEQUENCE [LARGE SCALE GENOMIC DNA]</scope>
    <source>
        <strain evidence="1 2">BM1</strain>
    </source>
</reference>
<dbReference type="Gene3D" id="2.70.98.10">
    <property type="match status" value="1"/>
</dbReference>
<dbReference type="EMBL" id="MIJD01000250">
    <property type="protein sequence ID" value="OPE50658.1"/>
    <property type="molecule type" value="Genomic_DNA"/>
</dbReference>
<dbReference type="STRING" id="1801.BRW64_18485"/>
<evidence type="ECO:0000313" key="1">
    <source>
        <dbReference type="EMBL" id="OPE50658.1"/>
    </source>
</evidence>
<proteinExistence type="predicted"/>